<dbReference type="PANTHER" id="PTHR24177:SF356">
    <property type="entry name" value="ANKYRIN REPEAT PLANT-LIKE PROTEIN"/>
    <property type="match status" value="1"/>
</dbReference>
<dbReference type="SUPFAM" id="SSF48403">
    <property type="entry name" value="Ankyrin repeat"/>
    <property type="match status" value="1"/>
</dbReference>
<feature type="transmembrane region" description="Helical" evidence="4">
    <location>
        <begin position="426"/>
        <end position="448"/>
    </location>
</feature>
<dbReference type="AlphaFoldDB" id="A0AAE1MR51"/>
<sequence length="584" mass="64820">MDASSSGDVENPPETGGPSQPPLQSVQSATFRRPSLNLFEDTKEARQEYLKLCVPLFKYASEGNWEKAKPILDANRNLLSGGIAPGWTTVLHVAAGAGHFPFVWELVDLTKGSGLDIEDNKGNTALSFAAVAGNLDIVTLLYDKNNALPKIRSKTGATPLLLAALQGRADVAEYLYSRTIDNNFVQAEWNKLFLTCIDSGIYDLALKILQQRQGVEFAMDDRMTGLHIMAQKTEDLGSGTKNSVALQLVGLLWKRILEGVDSKLEIREIINEPSTLLFDATKVGNFDFLAELLKAYPDLIWELDENTHSIIHTAVLHRHPKIFNLIHAYSGSKDIILAYKDENDGNNILHLAAKLPPAGRLELVSGAAFQMKLELLWFQEVKKIVQPSYVNKKNSNGETPRHLFTKEHAPLRKEAEEWMKGTADKCMVVSTLITTGVLAAAFTVPGGINDSGTPNYLRKASFMVFAISDTIALISSSASILAFLSILVSRYAEYDFYKSLPSKLMFGLITLFVSITSMMVAFSSAFFVTYDHGHGLKWVPSFISALSILPIAIFLFFQFRLFRDIIYSTCYLRSLFKPSKHVLY</sequence>
<feature type="transmembrane region" description="Helical" evidence="4">
    <location>
        <begin position="504"/>
        <end position="526"/>
    </location>
</feature>
<evidence type="ECO:0000313" key="7">
    <source>
        <dbReference type="Proteomes" id="UP001293593"/>
    </source>
</evidence>
<dbReference type="Proteomes" id="UP001293593">
    <property type="component" value="Unassembled WGS sequence"/>
</dbReference>
<evidence type="ECO:0000259" key="5">
    <source>
        <dbReference type="Pfam" id="PF13962"/>
    </source>
</evidence>
<dbReference type="Gene3D" id="1.25.40.20">
    <property type="entry name" value="Ankyrin repeat-containing domain"/>
    <property type="match status" value="1"/>
</dbReference>
<feature type="region of interest" description="Disordered" evidence="3">
    <location>
        <begin position="1"/>
        <end position="27"/>
    </location>
</feature>
<keyword evidence="2" id="KW-0040">ANK repeat</keyword>
<dbReference type="PROSITE" id="PS50088">
    <property type="entry name" value="ANK_REPEAT"/>
    <property type="match status" value="1"/>
</dbReference>
<feature type="repeat" description="ANK" evidence="2">
    <location>
        <begin position="155"/>
        <end position="187"/>
    </location>
</feature>
<keyword evidence="4" id="KW-1133">Transmembrane helix</keyword>
<feature type="transmembrane region" description="Helical" evidence="4">
    <location>
        <begin position="460"/>
        <end position="484"/>
    </location>
</feature>
<name>A0AAE1MR51_9FABA</name>
<dbReference type="Pfam" id="PF12796">
    <property type="entry name" value="Ank_2"/>
    <property type="match status" value="1"/>
</dbReference>
<dbReference type="Pfam" id="PF13962">
    <property type="entry name" value="PGG"/>
    <property type="match status" value="1"/>
</dbReference>
<dbReference type="SMART" id="SM00248">
    <property type="entry name" value="ANK"/>
    <property type="match status" value="6"/>
</dbReference>
<evidence type="ECO:0000256" key="2">
    <source>
        <dbReference type="PROSITE-ProRule" id="PRU00023"/>
    </source>
</evidence>
<feature type="transmembrane region" description="Helical" evidence="4">
    <location>
        <begin position="538"/>
        <end position="557"/>
    </location>
</feature>
<dbReference type="InterPro" id="IPR026961">
    <property type="entry name" value="PGG_dom"/>
</dbReference>
<comment type="subcellular location">
    <subcellularLocation>
        <location evidence="1">Cell membrane</location>
        <topology evidence="1">Peripheral membrane protein</topology>
        <orientation evidence="1">Cytoplasmic side</orientation>
    </subcellularLocation>
</comment>
<evidence type="ECO:0000313" key="6">
    <source>
        <dbReference type="EMBL" id="KAK4270803.1"/>
    </source>
</evidence>
<feature type="domain" description="PGG" evidence="5">
    <location>
        <begin position="416"/>
        <end position="528"/>
    </location>
</feature>
<gene>
    <name evidence="6" type="ORF">QN277_019572</name>
</gene>
<comment type="caution">
    <text evidence="6">The sequence shown here is derived from an EMBL/GenBank/DDBJ whole genome shotgun (WGS) entry which is preliminary data.</text>
</comment>
<dbReference type="GO" id="GO:0005886">
    <property type="term" value="C:plasma membrane"/>
    <property type="evidence" value="ECO:0007669"/>
    <property type="project" value="UniProtKB-SubCell"/>
</dbReference>
<keyword evidence="4" id="KW-0812">Transmembrane</keyword>
<dbReference type="EMBL" id="JAWXYG010000005">
    <property type="protein sequence ID" value="KAK4270803.1"/>
    <property type="molecule type" value="Genomic_DNA"/>
</dbReference>
<dbReference type="InterPro" id="IPR036770">
    <property type="entry name" value="Ankyrin_rpt-contain_sf"/>
</dbReference>
<keyword evidence="7" id="KW-1185">Reference proteome</keyword>
<dbReference type="InterPro" id="IPR002110">
    <property type="entry name" value="Ankyrin_rpt"/>
</dbReference>
<evidence type="ECO:0000256" key="1">
    <source>
        <dbReference type="ARBA" id="ARBA00004413"/>
    </source>
</evidence>
<proteinExistence type="predicted"/>
<protein>
    <recommendedName>
        <fullName evidence="5">PGG domain-containing protein</fullName>
    </recommendedName>
</protein>
<reference evidence="6" key="1">
    <citation type="submission" date="2023-10" db="EMBL/GenBank/DDBJ databases">
        <title>Chromosome-level genome of the transformable northern wattle, Acacia crassicarpa.</title>
        <authorList>
            <person name="Massaro I."/>
            <person name="Sinha N.R."/>
            <person name="Poethig S."/>
            <person name="Leichty A.R."/>
        </authorList>
    </citation>
    <scope>NUCLEOTIDE SEQUENCE</scope>
    <source>
        <strain evidence="6">Acra3RX</strain>
        <tissue evidence="6">Leaf</tissue>
    </source>
</reference>
<evidence type="ECO:0000256" key="3">
    <source>
        <dbReference type="SAM" id="MobiDB-lite"/>
    </source>
</evidence>
<evidence type="ECO:0000256" key="4">
    <source>
        <dbReference type="SAM" id="Phobius"/>
    </source>
</evidence>
<accession>A0AAE1MR51</accession>
<organism evidence="6 7">
    <name type="scientific">Acacia crassicarpa</name>
    <name type="common">northern wattle</name>
    <dbReference type="NCBI Taxonomy" id="499986"/>
    <lineage>
        <taxon>Eukaryota</taxon>
        <taxon>Viridiplantae</taxon>
        <taxon>Streptophyta</taxon>
        <taxon>Embryophyta</taxon>
        <taxon>Tracheophyta</taxon>
        <taxon>Spermatophyta</taxon>
        <taxon>Magnoliopsida</taxon>
        <taxon>eudicotyledons</taxon>
        <taxon>Gunneridae</taxon>
        <taxon>Pentapetalae</taxon>
        <taxon>rosids</taxon>
        <taxon>fabids</taxon>
        <taxon>Fabales</taxon>
        <taxon>Fabaceae</taxon>
        <taxon>Caesalpinioideae</taxon>
        <taxon>mimosoid clade</taxon>
        <taxon>Acacieae</taxon>
        <taxon>Acacia</taxon>
    </lineage>
</organism>
<keyword evidence="4" id="KW-0472">Membrane</keyword>
<dbReference type="PANTHER" id="PTHR24177">
    <property type="entry name" value="CASKIN"/>
    <property type="match status" value="1"/>
</dbReference>